<feature type="compositionally biased region" description="Gly residues" evidence="2">
    <location>
        <begin position="272"/>
        <end position="281"/>
    </location>
</feature>
<accession>A0A6B2EIL6</accession>
<feature type="compositionally biased region" description="Polar residues" evidence="2">
    <location>
        <begin position="220"/>
        <end position="229"/>
    </location>
</feature>
<dbReference type="PANTHER" id="PTHR14038:SF0">
    <property type="entry name" value="LP18708P"/>
    <property type="match status" value="1"/>
</dbReference>
<feature type="compositionally biased region" description="Low complexity" evidence="2">
    <location>
        <begin position="111"/>
        <end position="146"/>
    </location>
</feature>
<feature type="compositionally biased region" description="Basic and acidic residues" evidence="2">
    <location>
        <begin position="538"/>
        <end position="575"/>
    </location>
</feature>
<feature type="region of interest" description="Disordered" evidence="2">
    <location>
        <begin position="1498"/>
        <end position="1561"/>
    </location>
</feature>
<feature type="compositionally biased region" description="Low complexity" evidence="2">
    <location>
        <begin position="1535"/>
        <end position="1545"/>
    </location>
</feature>
<organism evidence="4">
    <name type="scientific">Phlebotomus kandelakii</name>
    <dbReference type="NCBI Taxonomy" id="1109342"/>
    <lineage>
        <taxon>Eukaryota</taxon>
        <taxon>Metazoa</taxon>
        <taxon>Ecdysozoa</taxon>
        <taxon>Arthropoda</taxon>
        <taxon>Hexapoda</taxon>
        <taxon>Insecta</taxon>
        <taxon>Pterygota</taxon>
        <taxon>Neoptera</taxon>
        <taxon>Endopterygota</taxon>
        <taxon>Diptera</taxon>
        <taxon>Nematocera</taxon>
        <taxon>Psychodoidea</taxon>
        <taxon>Psychodidae</taxon>
        <taxon>Phlebotomus</taxon>
        <taxon>Larroussius</taxon>
    </lineage>
</organism>
<feature type="compositionally biased region" description="Basic and acidic residues" evidence="2">
    <location>
        <begin position="801"/>
        <end position="841"/>
    </location>
</feature>
<feature type="compositionally biased region" description="Polar residues" evidence="2">
    <location>
        <begin position="1913"/>
        <end position="1931"/>
    </location>
</feature>
<feature type="region of interest" description="Disordered" evidence="2">
    <location>
        <begin position="382"/>
        <end position="513"/>
    </location>
</feature>
<feature type="compositionally biased region" description="Low complexity" evidence="2">
    <location>
        <begin position="1880"/>
        <end position="1889"/>
    </location>
</feature>
<feature type="compositionally biased region" description="Gly residues" evidence="2">
    <location>
        <begin position="234"/>
        <end position="244"/>
    </location>
</feature>
<dbReference type="InterPro" id="IPR033184">
    <property type="entry name" value="PRRC2"/>
</dbReference>
<dbReference type="PANTHER" id="PTHR14038">
    <property type="entry name" value="BAT2 HLA-B-ASSOCIATED TRANSCRIPT 2"/>
    <property type="match status" value="1"/>
</dbReference>
<feature type="compositionally biased region" description="Polar residues" evidence="2">
    <location>
        <begin position="622"/>
        <end position="634"/>
    </location>
</feature>
<dbReference type="Pfam" id="PF07001">
    <property type="entry name" value="BAT2_N"/>
    <property type="match status" value="1"/>
</dbReference>
<feature type="compositionally biased region" description="Low complexity" evidence="2">
    <location>
        <begin position="1168"/>
        <end position="1184"/>
    </location>
</feature>
<feature type="compositionally biased region" description="Low complexity" evidence="2">
    <location>
        <begin position="1029"/>
        <end position="1042"/>
    </location>
</feature>
<feature type="compositionally biased region" description="Gly residues" evidence="2">
    <location>
        <begin position="1231"/>
        <end position="1242"/>
    </location>
</feature>
<feature type="domain" description="BAT2 N-terminal" evidence="3">
    <location>
        <begin position="1"/>
        <end position="183"/>
    </location>
</feature>
<feature type="compositionally biased region" description="Low complexity" evidence="2">
    <location>
        <begin position="1098"/>
        <end position="1107"/>
    </location>
</feature>
<feature type="compositionally biased region" description="Low complexity" evidence="2">
    <location>
        <begin position="192"/>
        <end position="205"/>
    </location>
</feature>
<feature type="compositionally biased region" description="Low complexity" evidence="2">
    <location>
        <begin position="84"/>
        <end position="99"/>
    </location>
</feature>
<dbReference type="GO" id="GO:0030154">
    <property type="term" value="P:cell differentiation"/>
    <property type="evidence" value="ECO:0007669"/>
    <property type="project" value="TreeGrafter"/>
</dbReference>
<feature type="region of interest" description="Disordered" evidence="2">
    <location>
        <begin position="23"/>
        <end position="341"/>
    </location>
</feature>
<feature type="compositionally biased region" description="Basic and acidic residues" evidence="2">
    <location>
        <begin position="449"/>
        <end position="499"/>
    </location>
</feature>
<feature type="compositionally biased region" description="Acidic residues" evidence="2">
    <location>
        <begin position="907"/>
        <end position="916"/>
    </location>
</feature>
<feature type="compositionally biased region" description="Basic and acidic residues" evidence="2">
    <location>
        <begin position="716"/>
        <end position="727"/>
    </location>
</feature>
<dbReference type="InterPro" id="IPR009738">
    <property type="entry name" value="BAT2_N"/>
</dbReference>
<feature type="compositionally biased region" description="Basic and acidic residues" evidence="2">
    <location>
        <begin position="939"/>
        <end position="953"/>
    </location>
</feature>
<feature type="compositionally biased region" description="Polar residues" evidence="2">
    <location>
        <begin position="689"/>
        <end position="715"/>
    </location>
</feature>
<feature type="compositionally biased region" description="Basic and acidic residues" evidence="2">
    <location>
        <begin position="779"/>
        <end position="792"/>
    </location>
</feature>
<feature type="region of interest" description="Disordered" evidence="2">
    <location>
        <begin position="1843"/>
        <end position="2013"/>
    </location>
</feature>
<protein>
    <recommendedName>
        <fullName evidence="3">BAT2 N-terminal domain-containing protein</fullName>
    </recommendedName>
</protein>
<evidence type="ECO:0000259" key="3">
    <source>
        <dbReference type="Pfam" id="PF07001"/>
    </source>
</evidence>
<name>A0A6B2EIL6_9DIPT</name>
<feature type="compositionally biased region" description="Basic and acidic residues" evidence="2">
    <location>
        <begin position="1080"/>
        <end position="1097"/>
    </location>
</feature>
<reference evidence="4" key="1">
    <citation type="submission" date="2019-10" db="EMBL/GenBank/DDBJ databases">
        <title>Short sand fly seasons in Tbilisi, Georgia, hinder development of host immunity to saliva of the visceral leishmaniasis vector Phlebotomus kandelakii.</title>
        <authorList>
            <person name="Oliveira F."/>
            <person name="Giorgobiani E."/>
            <person name="Guimaraes-Costa A.B."/>
            <person name="Abdeladhim M."/>
            <person name="Oristian J."/>
            <person name="Tskhvaradze L."/>
            <person name="Tsertsvadze N."/>
            <person name="Zakalashvili M."/>
            <person name="Valenzuela J.G."/>
            <person name="Kamhawi S."/>
        </authorList>
    </citation>
    <scope>NUCLEOTIDE SEQUENCE</scope>
    <source>
        <strain evidence="4">Wild-capture in Tbilisi</strain>
        <tissue evidence="4">Salivary glands</tissue>
    </source>
</reference>
<feature type="compositionally biased region" description="Gly residues" evidence="2">
    <location>
        <begin position="1954"/>
        <end position="1978"/>
    </location>
</feature>
<proteinExistence type="predicted"/>
<feature type="compositionally biased region" description="Basic and acidic residues" evidence="2">
    <location>
        <begin position="742"/>
        <end position="754"/>
    </location>
</feature>
<feature type="compositionally biased region" description="Low complexity" evidence="2">
    <location>
        <begin position="1264"/>
        <end position="1278"/>
    </location>
</feature>
<feature type="compositionally biased region" description="Pro residues" evidence="2">
    <location>
        <begin position="306"/>
        <end position="322"/>
    </location>
</feature>
<feature type="compositionally biased region" description="Low complexity" evidence="2">
    <location>
        <begin position="1128"/>
        <end position="1140"/>
    </location>
</feature>
<sequence length="2013" mass="215324">MSTLGGSRGERHAKPKFTALDINSLYRTSRGESLEPSTQKNTVPRKHGMQSLGKVPSARRPPANLPSLKAETSSPGEQQGTWGGSEAASSAGGVSGQVSNTAAPPTQPTSNQLQQPQVGQPGGNLVQQQHQHTSSGGGQNQQSSGGATTWSSVATGGQEATPNQPPHYQSPQFQHEFPSLDGSTPSGGKGSHQMAHPMMHHQQIQGAPPVNVPDGGMSLRPQTDPASWMQQQQQGGGNGGGGAGQPNSQQGQGLHQVPPQFRALMPPFMYRSGGGGGGGPAGAYAQPPLNPARPRSQPGAQSHYDAPPPQPAYQGPPPGRRGPPPRRQDDRQSSLPYIEPEVALLQRPIIKEEELERMEAIAKDEGWAKHDEIDYNAKLNFSDDEACDGETQNHSRRQQKMEEDNRAVWNREKERERAECERVERERNERNVGERQEGGGGRPQQNGHRGLDAETVERVQRRMEEEERRAFERKQAAAKKLQELEQKMMKKSSADKEMLEVGGGGGDGEERSRQGVMISSEVSNFRAMTQIGDGRAFMSREKERLRSERDDKVRDFGRYDKYERDMNSREREYKDGGSGYRSGGDQREMFFSKQFRSNLPPRFQNAVTPPGGGQAGPAGPASRSTATNYESSSGKAVPFAQQYDIRYINSQNYGKSATPRRNAPPDEMRRRRGDSEDDDRFSSGRESIGRNSIGTPQLARSISDSSQRKTSVSSEEPQRVERSESREFAQPVTSWADELEIAEGKKMADNKTDDVCESQEEIQPKQILQRVPKSITPEMPKEEVEKEKRMSESPKQWSAEGEEKPGKEKQPQLENIAEKKDEDEGKKEEKKETTPPMEEGKSQQGKRPSPRGGRGHDDRDRRDVQGRDRNYGSANMYRGSGGNWNRRGGRIGGSGRQYGGEYWAPSDGDDEEAGDEDYGRRGGGRGRKDGGGRNSGGSMRKDEAFAPRGEPSRRGRGGGQAPSFRRGVGGSGAPKRIDGYGPPSSKSPFGTSDEKSSASESKAPAGKGMTADDRTKLNQMALSAALTGKPSQKSPQPQRSSSGTMKPPGKPNDDNYESASDLSDPQYEKRKQVAKGGVVKTEKKDLRGGGGVKKDNLSSKSSESQPSDEGKKPGGTKKDETGPPGLQRSSSGLSASSRGSVKYKEGGEKDRGMGPKGMQKPSVPGQKVPSSSPVTSAANSATSSQATGRRGDESKMSQAERERQSSLRQKQQLPPRLAAKQRERLQRPGEVNGGGGGSGQGTGNAWEKPLQQEVKEESGEGEKPPVQGSLSQQQQPSGGQKGDPNKAMLDGSTPPVNTIIFENTNYKQVPQMPIKRQGGGVVEGGAKKEETAVFKGPPPTQQQQVDMLDQARVQQSQTESISSALSSMNFTTKSESEYEKDMKLAFTFESEISQLTDDKSSTNAKSLSSSLSLPRSIHNVATQQSNSTISPSTADLNMKIASVKKVWDPAPGFLAPVLEQPSADDGGSLSFVTSSHQQHLHQYTHANLAHVQHTLSPGPTYSNTFGPDPTALEHFGKSQDGVGVEQDSGYSPSPQHVGGQHGQHQSMKHAAESLGNSGNVCKVKPTQQQMHQSGLGLSPPPLQPSALQAAPQTYYQPSQFGGMSAIPSPPAVLFNSSAMPSYGPFQMEAANRSQYSQYPGHYGTGNAPYSAYMQTAPPNMATAPAPDMYQSLTSQFRMGGAVQTPFNQSQQLNNPSTVLISSSTNSLMSASVKPSSQQIGAIGSKTGAVNQPPYQQQYMGMYPPQQGPPMQSNSYYSNSAGGQGAAYFGAPSAGATQNYGVQAAAAAGMFGSHGAPAPSSAPPPPQQQVASFGSQFLNSPLLAAAAMNQQYRQGPTQMTAYMNSKQQSHMQDPWEMQHQQNPGSTRGNTGNLSRSGGGQQQRDGQAPQGPGQGQGQSGSGGNGPSQRYPTPIQRPTNYPNQSQAGPQSRSAGGNLRQPPTSGPPGGNPNNKHFYGGGNTGGGGTGGGGSGGSGGGTRGNHGASGQDQSNVVKQMEGGVNVSQDGGGVHKDDKD</sequence>
<dbReference type="EMBL" id="GIFK01005626">
    <property type="protein sequence ID" value="NBJ63329.1"/>
    <property type="molecule type" value="Transcribed_RNA"/>
</dbReference>
<feature type="compositionally biased region" description="Basic and acidic residues" evidence="2">
    <location>
        <begin position="854"/>
        <end position="870"/>
    </location>
</feature>
<feature type="compositionally biased region" description="Polar residues" evidence="2">
    <location>
        <begin position="70"/>
        <end position="80"/>
    </location>
</feature>
<feature type="compositionally biased region" description="Gly residues" evidence="2">
    <location>
        <begin position="1890"/>
        <end position="1903"/>
    </location>
</feature>
<evidence type="ECO:0000256" key="1">
    <source>
        <dbReference type="ARBA" id="ARBA00022553"/>
    </source>
</evidence>
<feature type="region of interest" description="Disordered" evidence="2">
    <location>
        <begin position="533"/>
        <end position="1298"/>
    </location>
</feature>
<feature type="compositionally biased region" description="Basic and acidic residues" evidence="2">
    <location>
        <begin position="1108"/>
        <end position="1121"/>
    </location>
</feature>
<feature type="compositionally biased region" description="Polar residues" evidence="2">
    <location>
        <begin position="1857"/>
        <end position="1872"/>
    </location>
</feature>
<feature type="compositionally biased region" description="Basic and acidic residues" evidence="2">
    <location>
        <begin position="1142"/>
        <end position="1153"/>
    </location>
</feature>
<feature type="compositionally biased region" description="Polar residues" evidence="2">
    <location>
        <begin position="147"/>
        <end position="173"/>
    </location>
</feature>
<feature type="compositionally biased region" description="Basic and acidic residues" evidence="2">
    <location>
        <begin position="1189"/>
        <end position="1205"/>
    </location>
</feature>
<evidence type="ECO:0000313" key="4">
    <source>
        <dbReference type="EMBL" id="NBJ63329.1"/>
    </source>
</evidence>
<feature type="compositionally biased region" description="Basic and acidic residues" evidence="2">
    <location>
        <begin position="1253"/>
        <end position="1263"/>
    </location>
</feature>
<feature type="compositionally biased region" description="Polar residues" evidence="2">
    <location>
        <begin position="100"/>
        <end position="110"/>
    </location>
</feature>
<feature type="compositionally biased region" description="Basic and acidic residues" evidence="2">
    <location>
        <begin position="399"/>
        <end position="437"/>
    </location>
</feature>
<keyword evidence="1" id="KW-0597">Phosphoprotein</keyword>
<evidence type="ECO:0000256" key="2">
    <source>
        <dbReference type="SAM" id="MobiDB-lite"/>
    </source>
</evidence>